<dbReference type="SUPFAM" id="SSF52777">
    <property type="entry name" value="CoA-dependent acyltransferases"/>
    <property type="match status" value="1"/>
</dbReference>
<dbReference type="EC" id="2.3.1.12" evidence="9"/>
<dbReference type="InterPro" id="IPR011053">
    <property type="entry name" value="Single_hybrid_motif"/>
</dbReference>
<dbReference type="KEGG" id="tcy:Thicy_0700"/>
<dbReference type="InterPro" id="IPR050743">
    <property type="entry name" value="2-oxoacid_DH_E2_comp"/>
</dbReference>
<dbReference type="SUPFAM" id="SSF47005">
    <property type="entry name" value="Peripheral subunit-binding domain of 2-oxo acid dehydrogenase complex"/>
    <property type="match status" value="1"/>
</dbReference>
<dbReference type="PANTHER" id="PTHR43178:SF2">
    <property type="entry name" value="DIHYDROLIPOYLLYSINE-RESIDUE ACETYLTRANSFERASE COMPONENT OF PYRUVATE DEHYDROGENASE COMPLEX"/>
    <property type="match status" value="1"/>
</dbReference>
<dbReference type="GO" id="GO:0005737">
    <property type="term" value="C:cytoplasm"/>
    <property type="evidence" value="ECO:0007669"/>
    <property type="project" value="TreeGrafter"/>
</dbReference>
<dbReference type="InterPro" id="IPR000089">
    <property type="entry name" value="Biotin_lipoyl"/>
</dbReference>
<evidence type="ECO:0000256" key="6">
    <source>
        <dbReference type="ARBA" id="ARBA00023315"/>
    </source>
</evidence>
<keyword evidence="5 9" id="KW-0450">Lipoyl</keyword>
<dbReference type="PROSITE" id="PS00189">
    <property type="entry name" value="LIPOYL"/>
    <property type="match status" value="1"/>
</dbReference>
<dbReference type="SUPFAM" id="SSF51230">
    <property type="entry name" value="Single hybrid motif"/>
    <property type="match status" value="1"/>
</dbReference>
<evidence type="ECO:0000259" key="11">
    <source>
        <dbReference type="PROSITE" id="PS51826"/>
    </source>
</evidence>
<dbReference type="EMBL" id="CP002776">
    <property type="protein sequence ID" value="AEG31472.1"/>
    <property type="molecule type" value="Genomic_DNA"/>
</dbReference>
<dbReference type="OrthoDB" id="9805770at2"/>
<comment type="cofactor">
    <cofactor evidence="9">
        <name>(R)-lipoate</name>
        <dbReference type="ChEBI" id="CHEBI:83088"/>
    </cofactor>
    <text evidence="9">Binds 1 lipoyl cofactor covalently.</text>
</comment>
<keyword evidence="3 9" id="KW-0808">Transferase</keyword>
<dbReference type="InterPro" id="IPR023213">
    <property type="entry name" value="CAT-like_dom_sf"/>
</dbReference>
<evidence type="ECO:0000256" key="4">
    <source>
        <dbReference type="ARBA" id="ARBA00022737"/>
    </source>
</evidence>
<evidence type="ECO:0000256" key="9">
    <source>
        <dbReference type="RuleBase" id="RU361137"/>
    </source>
</evidence>
<dbReference type="InterPro" id="IPR001078">
    <property type="entry name" value="2-oxoacid_DH_actylTfrase"/>
</dbReference>
<dbReference type="Gene3D" id="4.10.320.10">
    <property type="entry name" value="E3-binding domain"/>
    <property type="match status" value="1"/>
</dbReference>
<name>F6DC86_THICA</name>
<organism evidence="12 13">
    <name type="scientific">Thiomicrospira cyclica (strain DSM 14477 / JCM 11371 / ALM1)</name>
    <name type="common">Thioalkalimicrobium cyclicum</name>
    <dbReference type="NCBI Taxonomy" id="717773"/>
    <lineage>
        <taxon>Bacteria</taxon>
        <taxon>Pseudomonadati</taxon>
        <taxon>Pseudomonadota</taxon>
        <taxon>Gammaproteobacteria</taxon>
        <taxon>Thiotrichales</taxon>
        <taxon>Piscirickettsiaceae</taxon>
        <taxon>Thiomicrospira</taxon>
    </lineage>
</organism>
<protein>
    <recommendedName>
        <fullName evidence="9">Acetyltransferase component of pyruvate dehydrogenase complex</fullName>
        <ecNumber evidence="9">2.3.1.12</ecNumber>
    </recommendedName>
</protein>
<keyword evidence="6 9" id="KW-0012">Acyltransferase</keyword>
<accession>F6DC86</accession>
<dbReference type="GO" id="GO:0004742">
    <property type="term" value="F:dihydrolipoyllysine-residue acetyltransferase activity"/>
    <property type="evidence" value="ECO:0007669"/>
    <property type="project" value="UniProtKB-UniRule"/>
</dbReference>
<dbReference type="Pfam" id="PF02817">
    <property type="entry name" value="E3_binding"/>
    <property type="match status" value="1"/>
</dbReference>
<dbReference type="InterPro" id="IPR003016">
    <property type="entry name" value="2-oxoA_DH_lipoyl-BS"/>
</dbReference>
<dbReference type="FunFam" id="2.40.50.100:FF:000009">
    <property type="entry name" value="Acetyltransferase component of pyruvate dehydrogenase complex"/>
    <property type="match status" value="1"/>
</dbReference>
<evidence type="ECO:0000256" key="1">
    <source>
        <dbReference type="ARBA" id="ARBA00007317"/>
    </source>
</evidence>
<dbReference type="STRING" id="717773.Thicy_0700"/>
<evidence type="ECO:0000313" key="13">
    <source>
        <dbReference type="Proteomes" id="UP000009232"/>
    </source>
</evidence>
<sequence length="448" mass="47702">MAKIQLLVPDIGDFDSVDVIEVLINDGDQIQLDDSVLTLESDKATMEVPATYAGKVSNLQVKVGDKVAKGSYICDLEVSDAAVAAPNDASTEQQTPTVAEIAAAPAAVEQAPTKLHEQTHASNVGLPIARSVSNTPKPVNHQSSGAVFHATPTVRAFARVLGVELTQVSGSGSKGRILKTDIEAFVKSVMQAGGAQATSGTVGSGIPVLPTIDFTQFGEVEEVELSRIKKISGKHLSTAWLNIPHVTQFDECDITSLEEFRKDMKAQAEKAGVKLTPLVFIMKAVVAGLKSFPNFNASLSPDGQKLLRKGYFNIGIAVDTPNGLVVPVVRDVDQKSIFELSRELMELSAKARDGKLSPKDLSGGCFSISSLGGIGGTQFTPIVNAPEVAIMGVSKAKIQPVWDGSSFQPRLIMPFSVSYDHRVIDGAEGVRFTQFIGQHLADIRQLLL</sequence>
<dbReference type="AlphaFoldDB" id="F6DC86"/>
<dbReference type="RefSeq" id="WP_013835251.1">
    <property type="nucleotide sequence ID" value="NC_015581.1"/>
</dbReference>
<proteinExistence type="inferred from homology"/>
<evidence type="ECO:0000256" key="7">
    <source>
        <dbReference type="ARBA" id="ARBA00025211"/>
    </source>
</evidence>
<keyword evidence="4" id="KW-0677">Repeat</keyword>
<evidence type="ECO:0000256" key="3">
    <source>
        <dbReference type="ARBA" id="ARBA00022679"/>
    </source>
</evidence>
<dbReference type="Gene3D" id="2.40.50.100">
    <property type="match status" value="1"/>
</dbReference>
<reference evidence="12 13" key="1">
    <citation type="submission" date="2011-05" db="EMBL/GenBank/DDBJ databases">
        <title>Complete sequence of Thioalkalimicrobium cyclicum ALM1.</title>
        <authorList>
            <consortium name="US DOE Joint Genome Institute"/>
            <person name="Lucas S."/>
            <person name="Han J."/>
            <person name="Lapidus A."/>
            <person name="Cheng J.-F."/>
            <person name="Goodwin L."/>
            <person name="Pitluck S."/>
            <person name="Peters L."/>
            <person name="Mikhailova N."/>
            <person name="Davenport K."/>
            <person name="Han C."/>
            <person name="Tapia R."/>
            <person name="Land M."/>
            <person name="Hauser L."/>
            <person name="Kyrpides N."/>
            <person name="Ivanova N."/>
            <person name="Pagani I."/>
            <person name="Kappler U."/>
            <person name="Woyke T."/>
        </authorList>
    </citation>
    <scope>NUCLEOTIDE SEQUENCE [LARGE SCALE GENOMIC DNA]</scope>
    <source>
        <strain evidence="13">DSM 14477 / JCM 11371 / ALM1</strain>
    </source>
</reference>
<dbReference type="InterPro" id="IPR006256">
    <property type="entry name" value="AcTrfase_Pyrv_DH_cplx"/>
</dbReference>
<evidence type="ECO:0000256" key="2">
    <source>
        <dbReference type="ARBA" id="ARBA00011484"/>
    </source>
</evidence>
<dbReference type="NCBIfam" id="TIGR01348">
    <property type="entry name" value="PDHac_trf_long"/>
    <property type="match status" value="1"/>
</dbReference>
<dbReference type="PANTHER" id="PTHR43178">
    <property type="entry name" value="DIHYDROLIPOAMIDE ACETYLTRANSFERASE COMPONENT OF PYRUVATE DEHYDROGENASE COMPLEX"/>
    <property type="match status" value="1"/>
</dbReference>
<dbReference type="Gene3D" id="3.30.559.10">
    <property type="entry name" value="Chloramphenicol acetyltransferase-like domain"/>
    <property type="match status" value="1"/>
</dbReference>
<keyword evidence="13" id="KW-1185">Reference proteome</keyword>
<dbReference type="InterPro" id="IPR004167">
    <property type="entry name" value="PSBD"/>
</dbReference>
<dbReference type="HOGENOM" id="CLU_016733_10_0_6"/>
<comment type="catalytic activity">
    <reaction evidence="8 9">
        <text>N(6)-[(R)-dihydrolipoyl]-L-lysyl-[protein] + acetyl-CoA = N(6)-[(R)-S(8)-acetyldihydrolipoyl]-L-lysyl-[protein] + CoA</text>
        <dbReference type="Rhea" id="RHEA:17017"/>
        <dbReference type="Rhea" id="RHEA-COMP:10475"/>
        <dbReference type="Rhea" id="RHEA-COMP:10478"/>
        <dbReference type="ChEBI" id="CHEBI:57287"/>
        <dbReference type="ChEBI" id="CHEBI:57288"/>
        <dbReference type="ChEBI" id="CHEBI:83100"/>
        <dbReference type="ChEBI" id="CHEBI:83111"/>
        <dbReference type="EC" id="2.3.1.12"/>
    </reaction>
</comment>
<evidence type="ECO:0000313" key="12">
    <source>
        <dbReference type="EMBL" id="AEG31472.1"/>
    </source>
</evidence>
<dbReference type="Pfam" id="PF00198">
    <property type="entry name" value="2-oxoacid_dh"/>
    <property type="match status" value="1"/>
</dbReference>
<dbReference type="PROSITE" id="PS51826">
    <property type="entry name" value="PSBD"/>
    <property type="match status" value="1"/>
</dbReference>
<evidence type="ECO:0000256" key="5">
    <source>
        <dbReference type="ARBA" id="ARBA00022823"/>
    </source>
</evidence>
<evidence type="ECO:0000259" key="10">
    <source>
        <dbReference type="PROSITE" id="PS50968"/>
    </source>
</evidence>
<dbReference type="Pfam" id="PF00364">
    <property type="entry name" value="Biotin_lipoyl"/>
    <property type="match status" value="1"/>
</dbReference>
<comment type="subunit">
    <text evidence="2 9">Forms a 24-polypeptide structural core with octahedral symmetry.</text>
</comment>
<dbReference type="InterPro" id="IPR036625">
    <property type="entry name" value="E3-bd_dom_sf"/>
</dbReference>
<dbReference type="PROSITE" id="PS50968">
    <property type="entry name" value="BIOTINYL_LIPOYL"/>
    <property type="match status" value="1"/>
</dbReference>
<dbReference type="eggNOG" id="COG0508">
    <property type="taxonomic scope" value="Bacteria"/>
</dbReference>
<feature type="domain" description="Lipoyl-binding" evidence="10">
    <location>
        <begin position="3"/>
        <end position="77"/>
    </location>
</feature>
<comment type="similarity">
    <text evidence="1 9">Belongs to the 2-oxoacid dehydrogenase family.</text>
</comment>
<dbReference type="GO" id="GO:0006086">
    <property type="term" value="P:pyruvate decarboxylation to acetyl-CoA"/>
    <property type="evidence" value="ECO:0007669"/>
    <property type="project" value="UniProtKB-UniRule"/>
</dbReference>
<evidence type="ECO:0000256" key="8">
    <source>
        <dbReference type="ARBA" id="ARBA00048370"/>
    </source>
</evidence>
<comment type="function">
    <text evidence="7">The pyruvate dehydrogenase complex catalyzes the overall conversion of pyruvate to acetyl-CoA and CO(2). It contains multiple copies of three enzymatic components: pyruvate dehydrogenase (E1), dihydrolipoamide acetyltransferase (E2) and lipoamide dehydrogenase (E3).</text>
</comment>
<dbReference type="GO" id="GO:0045254">
    <property type="term" value="C:pyruvate dehydrogenase complex"/>
    <property type="evidence" value="ECO:0007669"/>
    <property type="project" value="UniProtKB-UniRule"/>
</dbReference>
<dbReference type="CDD" id="cd06849">
    <property type="entry name" value="lipoyl_domain"/>
    <property type="match status" value="1"/>
</dbReference>
<dbReference type="GO" id="GO:0031405">
    <property type="term" value="F:lipoic acid binding"/>
    <property type="evidence" value="ECO:0007669"/>
    <property type="project" value="TreeGrafter"/>
</dbReference>
<feature type="domain" description="Peripheral subunit-binding (PSBD)" evidence="11">
    <location>
        <begin position="149"/>
        <end position="186"/>
    </location>
</feature>
<gene>
    <name evidence="12" type="ordered locus">Thicy_0700</name>
</gene>
<dbReference type="Proteomes" id="UP000009232">
    <property type="component" value="Chromosome"/>
</dbReference>
<dbReference type="FunFam" id="3.30.559.10:FF:000004">
    <property type="entry name" value="Acetyltransferase component of pyruvate dehydrogenase complex"/>
    <property type="match status" value="1"/>
</dbReference>